<sequence length="484" mass="51802">MSQSDTTAGGTAPSLPPLARLRAILGGSAGNLVEWYDWSTYLFLSLYFAKQFFPEGDQTAQLLKAAAVSLVGFLARPLGAWLMGLYADRAGRRAALTLSISLMCLGSLIIAFAPTYAMVGGIAPIVLLGARLLQGLSVGGEYGASATYMSEVAGRKHRGFWSSFQYVTLIAGSLTAQLVLIILQATLSKPDLDAWGWRIPFVIGALLAVIVFWIRRRLDESHSFKISTEARMKVSPLQGWSVGLLVVAMLASAGFGFGTKGALADEAQIGAIVLFFALLAVLIAPTLKAHPKATLAVMGLTAAGSLGYYVYTSYMQKFLVNTSGFSKDQATMISAAALFCFMLAQPLFGWLSDRIGRKPMLLIAFAGGAIVTWPILSTMAVTHDPMTAFLLLLGALLFQSCYSSISAVVKAELYPTHIRALGVALPYAVANSVFGGSAEYVALAFKQNHHESGFYIYVTVVMILGLAVSLMMRDTQKHSAILED</sequence>
<evidence type="ECO:0000256" key="4">
    <source>
        <dbReference type="ARBA" id="ARBA00022692"/>
    </source>
</evidence>
<evidence type="ECO:0000256" key="5">
    <source>
        <dbReference type="ARBA" id="ARBA00022847"/>
    </source>
</evidence>
<keyword evidence="7 8" id="KW-0472">Membrane</keyword>
<evidence type="ECO:0000256" key="2">
    <source>
        <dbReference type="ARBA" id="ARBA00022448"/>
    </source>
</evidence>
<dbReference type="InterPro" id="IPR051084">
    <property type="entry name" value="H+-coupled_symporters"/>
</dbReference>
<dbReference type="PROSITE" id="PS50850">
    <property type="entry name" value="MFS"/>
    <property type="match status" value="1"/>
</dbReference>
<keyword evidence="3" id="KW-1003">Cell membrane</keyword>
<keyword evidence="6 8" id="KW-1133">Transmembrane helix</keyword>
<feature type="transmembrane region" description="Helical" evidence="8">
    <location>
        <begin position="62"/>
        <end position="82"/>
    </location>
</feature>
<proteinExistence type="predicted"/>
<feature type="transmembrane region" description="Helical" evidence="8">
    <location>
        <begin position="269"/>
        <end position="287"/>
    </location>
</feature>
<evidence type="ECO:0000313" key="11">
    <source>
        <dbReference type="Proteomes" id="UP001228905"/>
    </source>
</evidence>
<comment type="caution">
    <text evidence="10">The sequence shown here is derived from an EMBL/GenBank/DDBJ whole genome shotgun (WGS) entry which is preliminary data.</text>
</comment>
<feature type="transmembrane region" description="Helical" evidence="8">
    <location>
        <begin position="331"/>
        <end position="352"/>
    </location>
</feature>
<organism evidence="10 11">
    <name type="scientific">Caulobacter ginsengisoli</name>
    <dbReference type="NCBI Taxonomy" id="400775"/>
    <lineage>
        <taxon>Bacteria</taxon>
        <taxon>Pseudomonadati</taxon>
        <taxon>Pseudomonadota</taxon>
        <taxon>Alphaproteobacteria</taxon>
        <taxon>Caulobacterales</taxon>
        <taxon>Caulobacteraceae</taxon>
        <taxon>Caulobacter</taxon>
    </lineage>
</organism>
<accession>A0ABU0IQZ6</accession>
<evidence type="ECO:0000256" key="8">
    <source>
        <dbReference type="SAM" id="Phobius"/>
    </source>
</evidence>
<feature type="transmembrane region" description="Helical" evidence="8">
    <location>
        <begin position="94"/>
        <end position="116"/>
    </location>
</feature>
<dbReference type="SUPFAM" id="SSF103473">
    <property type="entry name" value="MFS general substrate transporter"/>
    <property type="match status" value="1"/>
</dbReference>
<keyword evidence="11" id="KW-1185">Reference proteome</keyword>
<dbReference type="PANTHER" id="PTHR43528">
    <property type="entry name" value="ALPHA-KETOGLUTARATE PERMEASE"/>
    <property type="match status" value="1"/>
</dbReference>
<evidence type="ECO:0000256" key="7">
    <source>
        <dbReference type="ARBA" id="ARBA00023136"/>
    </source>
</evidence>
<feature type="transmembrane region" description="Helical" evidence="8">
    <location>
        <begin position="294"/>
        <end position="311"/>
    </location>
</feature>
<name>A0ABU0IQZ6_9CAUL</name>
<feature type="transmembrane region" description="Helical" evidence="8">
    <location>
        <begin position="359"/>
        <end position="376"/>
    </location>
</feature>
<feature type="transmembrane region" description="Helical" evidence="8">
    <location>
        <begin position="421"/>
        <end position="442"/>
    </location>
</feature>
<dbReference type="Gene3D" id="1.20.1250.20">
    <property type="entry name" value="MFS general substrate transporter like domains"/>
    <property type="match status" value="2"/>
</dbReference>
<feature type="transmembrane region" description="Helical" evidence="8">
    <location>
        <begin position="164"/>
        <end position="183"/>
    </location>
</feature>
<dbReference type="Pfam" id="PF00083">
    <property type="entry name" value="Sugar_tr"/>
    <property type="match status" value="1"/>
</dbReference>
<dbReference type="PROSITE" id="PS00216">
    <property type="entry name" value="SUGAR_TRANSPORT_1"/>
    <property type="match status" value="1"/>
</dbReference>
<feature type="transmembrane region" description="Helical" evidence="8">
    <location>
        <begin position="235"/>
        <end position="257"/>
    </location>
</feature>
<feature type="transmembrane region" description="Helical" evidence="8">
    <location>
        <begin position="388"/>
        <end position="409"/>
    </location>
</feature>
<dbReference type="InterPro" id="IPR020846">
    <property type="entry name" value="MFS_dom"/>
</dbReference>
<dbReference type="PROSITE" id="PS00217">
    <property type="entry name" value="SUGAR_TRANSPORT_2"/>
    <property type="match status" value="1"/>
</dbReference>
<feature type="transmembrane region" description="Helical" evidence="8">
    <location>
        <begin position="454"/>
        <end position="472"/>
    </location>
</feature>
<keyword evidence="5" id="KW-0769">Symport</keyword>
<keyword evidence="4 8" id="KW-0812">Transmembrane</keyword>
<dbReference type="InterPro" id="IPR005829">
    <property type="entry name" value="Sugar_transporter_CS"/>
</dbReference>
<dbReference type="InterPro" id="IPR036259">
    <property type="entry name" value="MFS_trans_sf"/>
</dbReference>
<protein>
    <submittedName>
        <fullName evidence="10">MHS family alpha-ketoglutarate permease-like MFS transporter</fullName>
    </submittedName>
</protein>
<feature type="transmembrane region" description="Helical" evidence="8">
    <location>
        <begin position="195"/>
        <end position="214"/>
    </location>
</feature>
<keyword evidence="2" id="KW-0813">Transport</keyword>
<evidence type="ECO:0000313" key="10">
    <source>
        <dbReference type="EMBL" id="MDQ0464437.1"/>
    </source>
</evidence>
<dbReference type="Proteomes" id="UP001228905">
    <property type="component" value="Unassembled WGS sequence"/>
</dbReference>
<feature type="domain" description="Major facilitator superfamily (MFS) profile" evidence="9">
    <location>
        <begin position="23"/>
        <end position="477"/>
    </location>
</feature>
<dbReference type="EMBL" id="JAUSVS010000003">
    <property type="protein sequence ID" value="MDQ0464437.1"/>
    <property type="molecule type" value="Genomic_DNA"/>
</dbReference>
<evidence type="ECO:0000256" key="6">
    <source>
        <dbReference type="ARBA" id="ARBA00022989"/>
    </source>
</evidence>
<dbReference type="RefSeq" id="WP_307349120.1">
    <property type="nucleotide sequence ID" value="NZ_JAUSVS010000003.1"/>
</dbReference>
<comment type="subcellular location">
    <subcellularLocation>
        <location evidence="1">Cell membrane</location>
        <topology evidence="1">Multi-pass membrane protein</topology>
    </subcellularLocation>
</comment>
<evidence type="ECO:0000256" key="3">
    <source>
        <dbReference type="ARBA" id="ARBA00022475"/>
    </source>
</evidence>
<gene>
    <name evidence="10" type="ORF">QO010_002218</name>
</gene>
<dbReference type="PANTHER" id="PTHR43528:SF5">
    <property type="entry name" value="PROLINE_BETAINE TRANSPORTER"/>
    <property type="match status" value="1"/>
</dbReference>
<evidence type="ECO:0000259" key="9">
    <source>
        <dbReference type="PROSITE" id="PS50850"/>
    </source>
</evidence>
<feature type="transmembrane region" description="Helical" evidence="8">
    <location>
        <begin position="122"/>
        <end position="144"/>
    </location>
</feature>
<dbReference type="CDD" id="cd17367">
    <property type="entry name" value="MFS_KgtP"/>
    <property type="match status" value="1"/>
</dbReference>
<reference evidence="10 11" key="1">
    <citation type="submission" date="2023-07" db="EMBL/GenBank/DDBJ databases">
        <title>Genomic Encyclopedia of Type Strains, Phase IV (KMG-IV): sequencing the most valuable type-strain genomes for metagenomic binning, comparative biology and taxonomic classification.</title>
        <authorList>
            <person name="Goeker M."/>
        </authorList>
    </citation>
    <scope>NUCLEOTIDE SEQUENCE [LARGE SCALE GENOMIC DNA]</scope>
    <source>
        <strain evidence="10 11">DSM 18695</strain>
    </source>
</reference>
<evidence type="ECO:0000256" key="1">
    <source>
        <dbReference type="ARBA" id="ARBA00004651"/>
    </source>
</evidence>
<dbReference type="InterPro" id="IPR005828">
    <property type="entry name" value="MFS_sugar_transport-like"/>
</dbReference>